<proteinExistence type="predicted"/>
<protein>
    <submittedName>
        <fullName evidence="1">Uncharacterized protein</fullName>
    </submittedName>
</protein>
<dbReference type="InParanoid" id="E2AN76"/>
<evidence type="ECO:0000313" key="2">
    <source>
        <dbReference type="Proteomes" id="UP000000311"/>
    </source>
</evidence>
<accession>E2AN76</accession>
<sequence>KMYNCLETEEYTNISLSIIFTIFYPNSKAHTQNIER</sequence>
<dbReference type="EMBL" id="GL441103">
    <property type="protein sequence ID" value="EFN65118.1"/>
    <property type="molecule type" value="Genomic_DNA"/>
</dbReference>
<gene>
    <name evidence="1" type="ORF">EAG_00927</name>
</gene>
<feature type="non-terminal residue" evidence="1">
    <location>
        <position position="36"/>
    </location>
</feature>
<dbReference type="Proteomes" id="UP000000311">
    <property type="component" value="Unassembled WGS sequence"/>
</dbReference>
<organism evidence="2">
    <name type="scientific">Camponotus floridanus</name>
    <name type="common">Florida carpenter ant</name>
    <dbReference type="NCBI Taxonomy" id="104421"/>
    <lineage>
        <taxon>Eukaryota</taxon>
        <taxon>Metazoa</taxon>
        <taxon>Ecdysozoa</taxon>
        <taxon>Arthropoda</taxon>
        <taxon>Hexapoda</taxon>
        <taxon>Insecta</taxon>
        <taxon>Pterygota</taxon>
        <taxon>Neoptera</taxon>
        <taxon>Endopterygota</taxon>
        <taxon>Hymenoptera</taxon>
        <taxon>Apocrita</taxon>
        <taxon>Aculeata</taxon>
        <taxon>Formicoidea</taxon>
        <taxon>Formicidae</taxon>
        <taxon>Formicinae</taxon>
        <taxon>Camponotus</taxon>
    </lineage>
</organism>
<keyword evidence="2" id="KW-1185">Reference proteome</keyword>
<evidence type="ECO:0000313" key="1">
    <source>
        <dbReference type="EMBL" id="EFN65118.1"/>
    </source>
</evidence>
<name>E2AN76_CAMFO</name>
<feature type="non-terminal residue" evidence="1">
    <location>
        <position position="1"/>
    </location>
</feature>
<reference evidence="1 2" key="1">
    <citation type="journal article" date="2010" name="Science">
        <title>Genomic comparison of the ants Camponotus floridanus and Harpegnathos saltator.</title>
        <authorList>
            <person name="Bonasio R."/>
            <person name="Zhang G."/>
            <person name="Ye C."/>
            <person name="Mutti N.S."/>
            <person name="Fang X."/>
            <person name="Qin N."/>
            <person name="Donahue G."/>
            <person name="Yang P."/>
            <person name="Li Q."/>
            <person name="Li C."/>
            <person name="Zhang P."/>
            <person name="Huang Z."/>
            <person name="Berger S.L."/>
            <person name="Reinberg D."/>
            <person name="Wang J."/>
            <person name="Liebig J."/>
        </authorList>
    </citation>
    <scope>NUCLEOTIDE SEQUENCE [LARGE SCALE GENOMIC DNA]</scope>
    <source>
        <strain evidence="2">C129</strain>
    </source>
</reference>
<dbReference type="AlphaFoldDB" id="E2AN76"/>